<feature type="signal peptide" evidence="1">
    <location>
        <begin position="1"/>
        <end position="22"/>
    </location>
</feature>
<dbReference type="EMBL" id="SMBU01000048">
    <property type="protein sequence ID" value="TCU85673.1"/>
    <property type="molecule type" value="Genomic_DNA"/>
</dbReference>
<evidence type="ECO:0000256" key="1">
    <source>
        <dbReference type="SAM" id="SignalP"/>
    </source>
</evidence>
<evidence type="ECO:0000313" key="2">
    <source>
        <dbReference type="EMBL" id="TCU85673.1"/>
    </source>
</evidence>
<dbReference type="RefSeq" id="WP_132576404.1">
    <property type="nucleotide sequence ID" value="NZ_CBCSGL010000072.1"/>
</dbReference>
<name>A0A4V2VNU0_ROSSA</name>
<dbReference type="OrthoDB" id="8236666at2"/>
<organism evidence="2 3">
    <name type="scientific">Roseateles saccharophilus</name>
    <name type="common">Pseudomonas saccharophila</name>
    <dbReference type="NCBI Taxonomy" id="304"/>
    <lineage>
        <taxon>Bacteria</taxon>
        <taxon>Pseudomonadati</taxon>
        <taxon>Pseudomonadota</taxon>
        <taxon>Betaproteobacteria</taxon>
        <taxon>Burkholderiales</taxon>
        <taxon>Sphaerotilaceae</taxon>
        <taxon>Roseateles</taxon>
    </lineage>
</organism>
<keyword evidence="3" id="KW-1185">Reference proteome</keyword>
<accession>A0A4V2VNU0</accession>
<feature type="chain" id="PRO_5021017308" evidence="1">
    <location>
        <begin position="23"/>
        <end position="177"/>
    </location>
</feature>
<dbReference type="AlphaFoldDB" id="A0A4V2VNU0"/>
<reference evidence="2 3" key="1">
    <citation type="submission" date="2019-03" db="EMBL/GenBank/DDBJ databases">
        <title>Genomic Encyclopedia of Type Strains, Phase IV (KMG-IV): sequencing the most valuable type-strain genomes for metagenomic binning, comparative biology and taxonomic classification.</title>
        <authorList>
            <person name="Goeker M."/>
        </authorList>
    </citation>
    <scope>NUCLEOTIDE SEQUENCE [LARGE SCALE GENOMIC DNA]</scope>
    <source>
        <strain evidence="2 3">DSM 654</strain>
    </source>
</reference>
<protein>
    <submittedName>
        <fullName evidence="2">Uncharacterized protein</fullName>
    </submittedName>
</protein>
<proteinExistence type="predicted"/>
<dbReference type="Proteomes" id="UP000295110">
    <property type="component" value="Unassembled WGS sequence"/>
</dbReference>
<keyword evidence="1" id="KW-0732">Signal</keyword>
<sequence>MTTRTGVCAAVALLGMLSVSPAAWSQQRQRVSFDVPAESTQYTQQHVIDVGDAPGHQLRVFEIHRVYGKNGPMVDGTRLKESWTHGLSDYTELNGGGQVYVTYLSESGERIYARGQIAAHATADGGGKTTRSLAALTLVGGTGRFLGIRGVVRSENLANPSAGSNTSKGDMEYWMEK</sequence>
<gene>
    <name evidence="2" type="ORF">EV671_10487</name>
</gene>
<evidence type="ECO:0000313" key="3">
    <source>
        <dbReference type="Proteomes" id="UP000295110"/>
    </source>
</evidence>
<comment type="caution">
    <text evidence="2">The sequence shown here is derived from an EMBL/GenBank/DDBJ whole genome shotgun (WGS) entry which is preliminary data.</text>
</comment>